<protein>
    <submittedName>
        <fullName evidence="2">Uncharacterized protein</fullName>
    </submittedName>
</protein>
<organism evidence="2 3">
    <name type="scientific">Paracoccus lutimaris</name>
    <dbReference type="NCBI Taxonomy" id="1490030"/>
    <lineage>
        <taxon>Bacteria</taxon>
        <taxon>Pseudomonadati</taxon>
        <taxon>Pseudomonadota</taxon>
        <taxon>Alphaproteobacteria</taxon>
        <taxon>Rhodobacterales</taxon>
        <taxon>Paracoccaceae</taxon>
        <taxon>Paracoccus</taxon>
    </lineage>
</organism>
<dbReference type="EMBL" id="QPJL01000003">
    <property type="protein sequence ID" value="RCW87045.1"/>
    <property type="molecule type" value="Genomic_DNA"/>
</dbReference>
<dbReference type="RefSeq" id="WP_114348132.1">
    <property type="nucleotide sequence ID" value="NZ_QPJL01000003.1"/>
</dbReference>
<keyword evidence="3" id="KW-1185">Reference proteome</keyword>
<name>A0A368Z3M1_9RHOB</name>
<gene>
    <name evidence="2" type="ORF">DFP89_10349</name>
</gene>
<evidence type="ECO:0000313" key="2">
    <source>
        <dbReference type="EMBL" id="RCW87045.1"/>
    </source>
</evidence>
<evidence type="ECO:0000256" key="1">
    <source>
        <dbReference type="SAM" id="MobiDB-lite"/>
    </source>
</evidence>
<dbReference type="OrthoDB" id="7864706at2"/>
<feature type="compositionally biased region" description="Pro residues" evidence="1">
    <location>
        <begin position="112"/>
        <end position="122"/>
    </location>
</feature>
<feature type="region of interest" description="Disordered" evidence="1">
    <location>
        <begin position="108"/>
        <end position="134"/>
    </location>
</feature>
<dbReference type="AlphaFoldDB" id="A0A368Z3M1"/>
<comment type="caution">
    <text evidence="2">The sequence shown here is derived from an EMBL/GenBank/DDBJ whole genome shotgun (WGS) entry which is preliminary data.</text>
</comment>
<sequence>MIGAQATARGWTLAVTISLSVHAAAAGALIWRPTWSWATDEPVTPVAIQLTALTLPGNNAPAEILTPVTTPVPAPEIAAETGATKQETPVAGMSPILPNMALPMAGAETPTPAAPEIPPGPESAPESAAKTAAETDPRLIELFERIRTRLTAPCLLALPALTADGEIRLSLLASDDGQIPGLLRDLTQGLETEITGQAVLLDPRQCPGLTFARRDLRYPVFPLAVQLAAQDVPSGNTLRGTISGATGRHVSLILVDDNGATHDLRRFLVNSGGKISFEVPVARDGDARDTHQLLIAVATPTRPETVSRAAGELAETFFDQLAREVGPEALTGVASVYIR</sequence>
<dbReference type="Proteomes" id="UP000253345">
    <property type="component" value="Unassembled WGS sequence"/>
</dbReference>
<accession>A0A368Z3M1</accession>
<evidence type="ECO:0000313" key="3">
    <source>
        <dbReference type="Proteomes" id="UP000253345"/>
    </source>
</evidence>
<reference evidence="2 3" key="1">
    <citation type="submission" date="2018-07" db="EMBL/GenBank/DDBJ databases">
        <title>Genomic Encyclopedia of Type Strains, Phase III (KMG-III): the genomes of soil and plant-associated and newly described type strains.</title>
        <authorList>
            <person name="Whitman W."/>
        </authorList>
    </citation>
    <scope>NUCLEOTIDE SEQUENCE [LARGE SCALE GENOMIC DNA]</scope>
    <source>
        <strain evidence="2 3">CECT 8525</strain>
    </source>
</reference>
<proteinExistence type="predicted"/>